<dbReference type="HOGENOM" id="CLU_2593860_0_0_1"/>
<proteinExistence type="predicted"/>
<dbReference type="EnsemblPlants" id="OMERI07G13680.1">
    <property type="protein sequence ID" value="OMERI07G13680.1"/>
    <property type="gene ID" value="OMERI07G13680"/>
</dbReference>
<protein>
    <submittedName>
        <fullName evidence="1">Uncharacterized protein</fullName>
    </submittedName>
</protein>
<reference evidence="1" key="1">
    <citation type="submission" date="2015-04" db="UniProtKB">
        <authorList>
            <consortium name="EnsemblPlants"/>
        </authorList>
    </citation>
    <scope>IDENTIFICATION</scope>
</reference>
<evidence type="ECO:0000313" key="1">
    <source>
        <dbReference type="EnsemblPlants" id="OMERI07G13680.1"/>
    </source>
</evidence>
<sequence length="80" mass="8684">MIGFACVHFQVHSGEWPCGTRPKLAWPCEMPGPLGPSSHGLAPLRDAKPTLQAHAGSGSNFHVSKTRPRHKIYAQVSVKQ</sequence>
<name>A0A0E0ECC3_9ORYZ</name>
<dbReference type="Proteomes" id="UP000008021">
    <property type="component" value="Chromosome 7"/>
</dbReference>
<evidence type="ECO:0000313" key="2">
    <source>
        <dbReference type="Proteomes" id="UP000008021"/>
    </source>
</evidence>
<keyword evidence="2" id="KW-1185">Reference proteome</keyword>
<reference evidence="1" key="2">
    <citation type="submission" date="2018-05" db="EMBL/GenBank/DDBJ databases">
        <title>OmerRS3 (Oryza meridionalis Reference Sequence Version 3).</title>
        <authorList>
            <person name="Zhang J."/>
            <person name="Kudrna D."/>
            <person name="Lee S."/>
            <person name="Talag J."/>
            <person name="Welchert J."/>
            <person name="Wing R.A."/>
        </authorList>
    </citation>
    <scope>NUCLEOTIDE SEQUENCE [LARGE SCALE GENOMIC DNA]</scope>
    <source>
        <strain evidence="1">cv. OR44</strain>
    </source>
</reference>
<organism evidence="1">
    <name type="scientific">Oryza meridionalis</name>
    <dbReference type="NCBI Taxonomy" id="40149"/>
    <lineage>
        <taxon>Eukaryota</taxon>
        <taxon>Viridiplantae</taxon>
        <taxon>Streptophyta</taxon>
        <taxon>Embryophyta</taxon>
        <taxon>Tracheophyta</taxon>
        <taxon>Spermatophyta</taxon>
        <taxon>Magnoliopsida</taxon>
        <taxon>Liliopsida</taxon>
        <taxon>Poales</taxon>
        <taxon>Poaceae</taxon>
        <taxon>BOP clade</taxon>
        <taxon>Oryzoideae</taxon>
        <taxon>Oryzeae</taxon>
        <taxon>Oryzinae</taxon>
        <taxon>Oryza</taxon>
    </lineage>
</organism>
<dbReference type="Gramene" id="OMERI07G13680.1">
    <property type="protein sequence ID" value="OMERI07G13680.1"/>
    <property type="gene ID" value="OMERI07G13680"/>
</dbReference>
<dbReference type="AlphaFoldDB" id="A0A0E0ECC3"/>
<accession>A0A0E0ECC3</accession>